<protein>
    <submittedName>
        <fullName evidence="2">Uncharacterized protein</fullName>
    </submittedName>
</protein>
<feature type="region of interest" description="Disordered" evidence="1">
    <location>
        <begin position="95"/>
        <end position="115"/>
    </location>
</feature>
<evidence type="ECO:0000313" key="3">
    <source>
        <dbReference type="Proteomes" id="UP000320648"/>
    </source>
</evidence>
<dbReference type="EMBL" id="VMTX01000034">
    <property type="protein sequence ID" value="TVU80385.1"/>
    <property type="molecule type" value="Genomic_DNA"/>
</dbReference>
<accession>A0A558IGA1</accession>
<name>A0A558IGA1_9CORY</name>
<gene>
    <name evidence="2" type="ORF">FQN05_13290</name>
</gene>
<organism evidence="2 3">
    <name type="scientific">Corynebacterium aurimucosum</name>
    <dbReference type="NCBI Taxonomy" id="169292"/>
    <lineage>
        <taxon>Bacteria</taxon>
        <taxon>Bacillati</taxon>
        <taxon>Actinomycetota</taxon>
        <taxon>Actinomycetes</taxon>
        <taxon>Mycobacteriales</taxon>
        <taxon>Corynebacteriaceae</taxon>
        <taxon>Corynebacterium</taxon>
    </lineage>
</organism>
<evidence type="ECO:0000256" key="1">
    <source>
        <dbReference type="SAM" id="MobiDB-lite"/>
    </source>
</evidence>
<proteinExistence type="predicted"/>
<comment type="caution">
    <text evidence="2">The sequence shown here is derived from an EMBL/GenBank/DDBJ whole genome shotgun (WGS) entry which is preliminary data.</text>
</comment>
<dbReference type="AlphaFoldDB" id="A0A558IGA1"/>
<reference evidence="2 3" key="1">
    <citation type="submission" date="2019-07" db="EMBL/GenBank/DDBJ databases">
        <title>Draft genome of C. aurimucosum strain 15-4290.</title>
        <authorList>
            <person name="Pacheco L.G.C."/>
            <person name="Aguiar E.R.G.R."/>
            <person name="Navas J."/>
            <person name="Santos C.S."/>
            <person name="Rocha D.J.P.G."/>
        </authorList>
    </citation>
    <scope>NUCLEOTIDE SEQUENCE [LARGE SCALE GENOMIC DNA]</scope>
    <source>
        <strain evidence="2 3">15-4290</strain>
    </source>
</reference>
<evidence type="ECO:0000313" key="2">
    <source>
        <dbReference type="EMBL" id="TVU80385.1"/>
    </source>
</evidence>
<sequence length="130" mass="14250">MFDKVLKAFKRAFSIEAPAHAGWAKPIRVVNVDKTFTQDGNSVMHEIVTFDVVAYCHDLPPYRTRLRLKGGPGESVTKSGKAAIKEWPVARVRPDVGDLTTGPKTEKPANFGTADHTKVGTFRSVKGKLS</sequence>
<dbReference type="Proteomes" id="UP000320648">
    <property type="component" value="Unassembled WGS sequence"/>
</dbReference>
<dbReference type="RefSeq" id="WP_158382151.1">
    <property type="nucleotide sequence ID" value="NZ_VMTX01000034.1"/>
</dbReference>